<comment type="subcellular location">
    <subcellularLocation>
        <location evidence="3">Cytoplasm</location>
    </subcellularLocation>
    <text evidence="3">The tmRNA-SmpB complex associates with stalled 70S ribosomes.</text>
</comment>
<dbReference type="EMBL" id="JAJAXM010000002">
    <property type="protein sequence ID" value="MCG9024487.1"/>
    <property type="molecule type" value="Genomic_DNA"/>
</dbReference>
<dbReference type="NCBIfam" id="TIGR00086">
    <property type="entry name" value="smpB"/>
    <property type="match status" value="1"/>
</dbReference>
<dbReference type="GeneID" id="75109086"/>
<dbReference type="Gene3D" id="2.40.280.10">
    <property type="match status" value="1"/>
</dbReference>
<evidence type="ECO:0000313" key="5">
    <source>
        <dbReference type="EMBL" id="MCG9024487.1"/>
    </source>
</evidence>
<evidence type="ECO:0000313" key="6">
    <source>
        <dbReference type="Proteomes" id="UP000197424"/>
    </source>
</evidence>
<dbReference type="OrthoDB" id="9805462at2"/>
<dbReference type="PANTHER" id="PTHR30308:SF2">
    <property type="entry name" value="SSRA-BINDING PROTEIN"/>
    <property type="match status" value="1"/>
</dbReference>
<dbReference type="NCBIfam" id="NF003843">
    <property type="entry name" value="PRK05422.1"/>
    <property type="match status" value="1"/>
</dbReference>
<dbReference type="RefSeq" id="WP_012696263.1">
    <property type="nucleotide sequence ID" value="NZ_CP022115.1"/>
</dbReference>
<dbReference type="Pfam" id="PF01668">
    <property type="entry name" value="SmpB"/>
    <property type="match status" value="1"/>
</dbReference>
<dbReference type="PANTHER" id="PTHR30308">
    <property type="entry name" value="TMRNA-BINDING COMPONENT OF TRANS-TRANSLATION TAGGING COMPLEX"/>
    <property type="match status" value="1"/>
</dbReference>
<dbReference type="SUPFAM" id="SSF74982">
    <property type="entry name" value="Small protein B (SmpB)"/>
    <property type="match status" value="1"/>
</dbReference>
<dbReference type="AlphaFoldDB" id="A0A248LGH8"/>
<dbReference type="EMBL" id="CP022115">
    <property type="protein sequence ID" value="ASJ23601.1"/>
    <property type="molecule type" value="Genomic_DNA"/>
</dbReference>
<proteinExistence type="inferred from homology"/>
<dbReference type="GO" id="GO:0070929">
    <property type="term" value="P:trans-translation"/>
    <property type="evidence" value="ECO:0007669"/>
    <property type="project" value="UniProtKB-UniRule"/>
</dbReference>
<name>A0A248LGH8_9NEIS</name>
<dbReference type="InterPro" id="IPR000037">
    <property type="entry name" value="SsrA-bd_prot"/>
</dbReference>
<sequence>MSIIENKKAFHDYFIEERFEAGLVLEGWEVKSIRAGRVQLKEGYVVLIDGAFWLIGCHISPLPTASTHIHPDPTRRRKLLLARKQIDRLIGKVERAGYTLMPLNLHYKAGWIKLEIGLAKGKKQHDKRESEKEREWQREKQRIIKDVARG</sequence>
<reference evidence="4" key="1">
    <citation type="journal article" date="2017" name="J. Antimicrob. Chemother.">
        <title>Emergence and genomic analysis of MDR Laribacter hongkongensis strain HLGZ1 from Guangzhou, China.</title>
        <authorList>
            <person name="Wu H.K."/>
            <person name="Chen J.H."/>
            <person name="Yang L."/>
            <person name="Li A.R."/>
            <person name="Su D.H."/>
            <person name="Lin Y.P."/>
            <person name="Chen D.Q."/>
        </authorList>
    </citation>
    <scope>NUCLEOTIDE SEQUENCE</scope>
    <source>
        <strain evidence="4">HLGZ1</strain>
    </source>
</reference>
<organism evidence="4 6">
    <name type="scientific">Laribacter hongkongensis</name>
    <dbReference type="NCBI Taxonomy" id="168471"/>
    <lineage>
        <taxon>Bacteria</taxon>
        <taxon>Pseudomonadati</taxon>
        <taxon>Pseudomonadota</taxon>
        <taxon>Betaproteobacteria</taxon>
        <taxon>Neisseriales</taxon>
        <taxon>Aquaspirillaceae</taxon>
        <taxon>Laribacter</taxon>
    </lineage>
</organism>
<evidence type="ECO:0000256" key="1">
    <source>
        <dbReference type="ARBA" id="ARBA00022490"/>
    </source>
</evidence>
<dbReference type="GO" id="GO:0005829">
    <property type="term" value="C:cytosol"/>
    <property type="evidence" value="ECO:0007669"/>
    <property type="project" value="TreeGrafter"/>
</dbReference>
<dbReference type="Proteomes" id="UP000197424">
    <property type="component" value="Chromosome"/>
</dbReference>
<keyword evidence="1 3" id="KW-0963">Cytoplasm</keyword>
<evidence type="ECO:0000313" key="7">
    <source>
        <dbReference type="Proteomes" id="UP001200247"/>
    </source>
</evidence>
<dbReference type="HAMAP" id="MF_00023">
    <property type="entry name" value="SmpB"/>
    <property type="match status" value="1"/>
</dbReference>
<evidence type="ECO:0000313" key="4">
    <source>
        <dbReference type="EMBL" id="ASJ23601.1"/>
    </source>
</evidence>
<dbReference type="GO" id="GO:0003723">
    <property type="term" value="F:RNA binding"/>
    <property type="evidence" value="ECO:0007669"/>
    <property type="project" value="UniProtKB-UniRule"/>
</dbReference>
<dbReference type="Proteomes" id="UP001200247">
    <property type="component" value="Unassembled WGS sequence"/>
</dbReference>
<dbReference type="PROSITE" id="PS01317">
    <property type="entry name" value="SSRP"/>
    <property type="match status" value="1"/>
</dbReference>
<protein>
    <recommendedName>
        <fullName evidence="3">SsrA-binding protein</fullName>
    </recommendedName>
    <alternativeName>
        <fullName evidence="3">Small protein B</fullName>
    </alternativeName>
</protein>
<comment type="similarity">
    <text evidence="3">Belongs to the SmpB family.</text>
</comment>
<dbReference type="InterPro" id="IPR020081">
    <property type="entry name" value="SsrA-bd_prot_CS"/>
</dbReference>
<dbReference type="OMA" id="WTNHSAR"/>
<reference evidence="6" key="2">
    <citation type="submission" date="2017-06" db="EMBL/GenBank/DDBJ databases">
        <title>Whole genome sequence of Laribacter hongkongensis LHGZ1.</title>
        <authorList>
            <person name="Chen D."/>
            <person name="Wu H."/>
            <person name="Chen J."/>
        </authorList>
    </citation>
    <scope>NUCLEOTIDE SEQUENCE [LARGE SCALE GENOMIC DNA]</scope>
    <source>
        <strain evidence="6">LHGZ1</strain>
    </source>
</reference>
<evidence type="ECO:0000256" key="3">
    <source>
        <dbReference type="HAMAP-Rule" id="MF_00023"/>
    </source>
</evidence>
<dbReference type="InterPro" id="IPR023620">
    <property type="entry name" value="SmpB"/>
</dbReference>
<dbReference type="GO" id="GO:0070930">
    <property type="term" value="P:trans-translation-dependent protein tagging"/>
    <property type="evidence" value="ECO:0007669"/>
    <property type="project" value="TreeGrafter"/>
</dbReference>
<evidence type="ECO:0000256" key="2">
    <source>
        <dbReference type="ARBA" id="ARBA00022884"/>
    </source>
</evidence>
<reference evidence="4" key="3">
    <citation type="submission" date="2017-06" db="EMBL/GenBank/DDBJ databases">
        <authorList>
            <person name="Kim H.J."/>
            <person name="Triplett B.A."/>
        </authorList>
    </citation>
    <scope>NUCLEOTIDE SEQUENCE</scope>
    <source>
        <strain evidence="4">HLGZ1</strain>
    </source>
</reference>
<accession>A0A248LGH8</accession>
<comment type="function">
    <text evidence="3">Required for rescue of stalled ribosomes mediated by trans-translation. Binds to transfer-messenger RNA (tmRNA), required for stable association of tmRNA with ribosomes. tmRNA and SmpB together mimic tRNA shape, replacing the anticodon stem-loop with SmpB. tmRNA is encoded by the ssrA gene; the 2 termini fold to resemble tRNA(Ala) and it encodes a 'tag peptide', a short internal open reading frame. During trans-translation Ala-aminoacylated tmRNA acts like a tRNA, entering the A-site of stalled ribosomes, displacing the stalled mRNA. The ribosome then switches to translate the ORF on the tmRNA; the nascent peptide is terminated with the 'tag peptide' encoded by the tmRNA and targeted for degradation. The ribosome is freed to recommence translation, which seems to be the essential function of trans-translation.</text>
</comment>
<gene>
    <name evidence="3 5" type="primary">smpB</name>
    <name evidence="5" type="ORF">LH440_00940</name>
    <name evidence="4" type="ORF">LHGZ1_0770</name>
</gene>
<keyword evidence="2 3" id="KW-0694">RNA-binding</keyword>
<reference evidence="5 7" key="4">
    <citation type="submission" date="2021-10" db="EMBL/GenBank/DDBJ databases">
        <title>Whole-genome sequencing analysis of Laribacter hongkongensis: virulence gene profiles, carbohydrate-active enzyme prediction, and antimicrobial resistance characterization.</title>
        <authorList>
            <person name="Yuan P."/>
            <person name="Zhan Y."/>
            <person name="Chen D."/>
        </authorList>
    </citation>
    <scope>NUCLEOTIDE SEQUENCE [LARGE SCALE GENOMIC DNA]</scope>
    <source>
        <strain evidence="5 7">W67</strain>
    </source>
</reference>
<dbReference type="CDD" id="cd09294">
    <property type="entry name" value="SmpB"/>
    <property type="match status" value="1"/>
</dbReference>